<dbReference type="InterPro" id="IPR012337">
    <property type="entry name" value="RNaseH-like_sf"/>
</dbReference>
<evidence type="ECO:0000313" key="2">
    <source>
        <dbReference type="EMBL" id="CAH3117845.1"/>
    </source>
</evidence>
<dbReference type="InterPro" id="IPR008906">
    <property type="entry name" value="HATC_C_dom"/>
</dbReference>
<evidence type="ECO:0000313" key="3">
    <source>
        <dbReference type="Proteomes" id="UP001159428"/>
    </source>
</evidence>
<reference evidence="2 3" key="1">
    <citation type="submission" date="2022-05" db="EMBL/GenBank/DDBJ databases">
        <authorList>
            <consortium name="Genoscope - CEA"/>
            <person name="William W."/>
        </authorList>
    </citation>
    <scope>NUCLEOTIDE SEQUENCE [LARGE SCALE GENOMIC DNA]</scope>
</reference>
<organism evidence="2 3">
    <name type="scientific">Pocillopora meandrina</name>
    <dbReference type="NCBI Taxonomy" id="46732"/>
    <lineage>
        <taxon>Eukaryota</taxon>
        <taxon>Metazoa</taxon>
        <taxon>Cnidaria</taxon>
        <taxon>Anthozoa</taxon>
        <taxon>Hexacorallia</taxon>
        <taxon>Scleractinia</taxon>
        <taxon>Astrocoeniina</taxon>
        <taxon>Pocilloporidae</taxon>
        <taxon>Pocillopora</taxon>
    </lineage>
</organism>
<dbReference type="Pfam" id="PF05699">
    <property type="entry name" value="Dimer_Tnp_hAT"/>
    <property type="match status" value="1"/>
</dbReference>
<dbReference type="InterPro" id="IPR052958">
    <property type="entry name" value="IFN-induced_PKR_regulator"/>
</dbReference>
<accession>A0AAU9WL08</accession>
<dbReference type="PANTHER" id="PTHR46289:SF14">
    <property type="entry name" value="DUF4371 DOMAIN-CONTAINING PROTEIN"/>
    <property type="match status" value="1"/>
</dbReference>
<dbReference type="GO" id="GO:0046983">
    <property type="term" value="F:protein dimerization activity"/>
    <property type="evidence" value="ECO:0007669"/>
    <property type="project" value="InterPro"/>
</dbReference>
<gene>
    <name evidence="2" type="ORF">PMEA_00007667</name>
</gene>
<comment type="caution">
    <text evidence="2">The sequence shown here is derived from an EMBL/GenBank/DDBJ whole genome shotgun (WGS) entry which is preliminary data.</text>
</comment>
<dbReference type="AlphaFoldDB" id="A0AAU9WL08"/>
<keyword evidence="3" id="KW-1185">Reference proteome</keyword>
<feature type="domain" description="HAT C-terminal dimerisation" evidence="1">
    <location>
        <begin position="164"/>
        <end position="221"/>
    </location>
</feature>
<evidence type="ECO:0000259" key="1">
    <source>
        <dbReference type="Pfam" id="PF05699"/>
    </source>
</evidence>
<dbReference type="Proteomes" id="UP001159428">
    <property type="component" value="Unassembled WGS sequence"/>
</dbReference>
<dbReference type="EMBL" id="CALNXJ010000016">
    <property type="protein sequence ID" value="CAH3117845.1"/>
    <property type="molecule type" value="Genomic_DNA"/>
</dbReference>
<protein>
    <recommendedName>
        <fullName evidence="1">HAT C-terminal dimerisation domain-containing protein</fullName>
    </recommendedName>
</protein>
<dbReference type="PANTHER" id="PTHR46289">
    <property type="entry name" value="52 KDA REPRESSOR OF THE INHIBITOR OF THE PROTEIN KINASE-LIKE PROTEIN-RELATED"/>
    <property type="match status" value="1"/>
</dbReference>
<dbReference type="SUPFAM" id="SSF53098">
    <property type="entry name" value="Ribonuclease H-like"/>
    <property type="match status" value="1"/>
</dbReference>
<sequence length="246" mass="28401">MDLLKAKDELALLKSVLEDMSTDIDNRHHNLYQEAVTIARQVAVQPEMPRIAQRQMHRNNAPAATPEGYFKINLTRVFLDHVLQQLNIRFQDDVFVCYKGISIIPSVLLATDPAWKANVLEFCNHYRQDIPNYAGLQAELLLWERLGDIIPDSLEATLKDIDKDAYVNIYSMLKVLITIPISSASCERSISSLRNLKNYLRNTMTQDRLNGLALMHAHRDMDFDLERIIDLFAELHPRRMRMANIL</sequence>
<name>A0AAU9WL08_9CNID</name>
<proteinExistence type="predicted"/>